<feature type="region of interest" description="Disordered" evidence="1">
    <location>
        <begin position="385"/>
        <end position="418"/>
    </location>
</feature>
<reference evidence="2 3" key="1">
    <citation type="submission" date="2016-12" db="EMBL/GenBank/DDBJ databases">
        <title>The genomes of Aspergillus section Nigri reveals drivers in fungal speciation.</title>
        <authorList>
            <consortium name="DOE Joint Genome Institute"/>
            <person name="Vesth T.C."/>
            <person name="Nybo J."/>
            <person name="Theobald S."/>
            <person name="Brandl J."/>
            <person name="Frisvad J.C."/>
            <person name="Nielsen K.F."/>
            <person name="Lyhne E.K."/>
            <person name="Kogle M.E."/>
            <person name="Kuo A."/>
            <person name="Riley R."/>
            <person name="Clum A."/>
            <person name="Nolan M."/>
            <person name="Lipzen A."/>
            <person name="Salamov A."/>
            <person name="Henrissat B."/>
            <person name="Wiebenga A."/>
            <person name="De Vries R.P."/>
            <person name="Grigoriev I.V."/>
            <person name="Mortensen U.H."/>
            <person name="Andersen M.R."/>
            <person name="Baker S.E."/>
        </authorList>
    </citation>
    <scope>NUCLEOTIDE SEQUENCE [LARGE SCALE GENOMIC DNA]</scope>
    <source>
        <strain evidence="2 3">CBS 117.55</strain>
    </source>
</reference>
<accession>A0A317W3V3</accession>
<dbReference type="RefSeq" id="XP_025398912.1">
    <property type="nucleotide sequence ID" value="XM_025545388.1"/>
</dbReference>
<organism evidence="2 3">
    <name type="scientific">Aspergillus heteromorphus CBS 117.55</name>
    <dbReference type="NCBI Taxonomy" id="1448321"/>
    <lineage>
        <taxon>Eukaryota</taxon>
        <taxon>Fungi</taxon>
        <taxon>Dikarya</taxon>
        <taxon>Ascomycota</taxon>
        <taxon>Pezizomycotina</taxon>
        <taxon>Eurotiomycetes</taxon>
        <taxon>Eurotiomycetidae</taxon>
        <taxon>Eurotiales</taxon>
        <taxon>Aspergillaceae</taxon>
        <taxon>Aspergillus</taxon>
        <taxon>Aspergillus subgen. Circumdati</taxon>
    </lineage>
</organism>
<keyword evidence="3" id="KW-1185">Reference proteome</keyword>
<gene>
    <name evidence="2" type="ORF">BO70DRAFT_380051</name>
</gene>
<comment type="caution">
    <text evidence="2">The sequence shown here is derived from an EMBL/GenBank/DDBJ whole genome shotgun (WGS) entry which is preliminary data.</text>
</comment>
<evidence type="ECO:0000313" key="3">
    <source>
        <dbReference type="Proteomes" id="UP000247233"/>
    </source>
</evidence>
<sequence length="861" mass="97933">MGTKGLYFVRCHGRYFVYYNQYDSYPEGLGDAIFNRDVYARLVKQLETQVFPITAQTSEEEDSPVALRERFEGSFLAVDDQLELPPLQTILPELNSWLIEWTYTLDFDREVLTVDHSLHFNLSKISRDKEWIKYLKVDRRHRRAASDSTPAGLVAKLAWKPEAHSNPSDTACQLDIQVVSPEAFYDRQEVTSPRELLLGSIFTAMHNTYRETLDGSVLEWDPSCFSFREMAFAVLSIASGALSFEFYGTLDSNHKEDGYFLKHDSDSTGLYASDAPPTVIPRLLYESHLPGVEPGSAPKGRTYWFRDVLVYLTSRLDLIEVEESAVAEAVRTGFEQGLKHFYAIVFSILDVVLLRVQEDACGRAHVYRSGLMTLFQFDDKNSRFVNGPRTRARSTHKKEESSSSAEGLPSLQIPEGTDIEPENISSALQEEVDNIEPEGAAVNDTQEESQLEHSVSGLNSSNDMTIHEDATFDPPHPIMKTTSAFSIVSRFFSAATSRNSAGASSGIFPNEVLENIMQYTDAQTYHRLAAVSAYCHKISTREFRLDDEYTVVGFDSHKGKFALKNLHSGETVLSRIDTHSQRSEDSSLCPVIGMVGSTRRSMLDSVGLYFREEIPEHPRYTKKIAMPRQKGYYFSHNRHCPGPNHLINIPDHMYVGSIEDGWGRYITGLIQGSNGSEPYQFINYAYLQRAKFPCLFPPRLRELNMEQFNCYGLHCYIRHVRDETPGEWDITMKHAVRQLHIHEMSSSADNARVRGRPVIVAFSTKLRFFFYVHHSMKIHILAQNARARCVEIASRCTEPEPERRLVPLIAQGETFDLADKELRNELEDWVTFFCGREGLISDCDPFPEEQQPPITDPDLQV</sequence>
<dbReference type="VEuPathDB" id="FungiDB:BO70DRAFT_380051"/>
<dbReference type="Proteomes" id="UP000247233">
    <property type="component" value="Unassembled WGS sequence"/>
</dbReference>
<proteinExistence type="predicted"/>
<name>A0A317W3V3_9EURO</name>
<evidence type="ECO:0000313" key="2">
    <source>
        <dbReference type="EMBL" id="PWY80609.1"/>
    </source>
</evidence>
<dbReference type="GeneID" id="37067625"/>
<evidence type="ECO:0000256" key="1">
    <source>
        <dbReference type="SAM" id="MobiDB-lite"/>
    </source>
</evidence>
<dbReference type="OrthoDB" id="3938867at2759"/>
<dbReference type="AlphaFoldDB" id="A0A317W3V3"/>
<protein>
    <submittedName>
        <fullName evidence="2">F-box domain protein</fullName>
    </submittedName>
</protein>
<dbReference type="EMBL" id="MSFL01000014">
    <property type="protein sequence ID" value="PWY80609.1"/>
    <property type="molecule type" value="Genomic_DNA"/>
</dbReference>